<keyword evidence="2" id="KW-1185">Reference proteome</keyword>
<dbReference type="Proteomes" id="UP000321479">
    <property type="component" value="Chromosome"/>
</dbReference>
<reference evidence="1 2" key="1">
    <citation type="journal article" date="2017" name="Curr. Microbiol.">
        <title>Mucilaginibacter ginsenosidivorans sp. nov., Isolated from Soil of Ginseng Field.</title>
        <authorList>
            <person name="Kim M.M."/>
            <person name="Siddiqi M.Z."/>
            <person name="Im W.T."/>
        </authorList>
    </citation>
    <scope>NUCLEOTIDE SEQUENCE [LARGE SCALE GENOMIC DNA]</scope>
    <source>
        <strain evidence="1 2">Gsoil 3017</strain>
    </source>
</reference>
<protein>
    <submittedName>
        <fullName evidence="1">Uncharacterized protein</fullName>
    </submittedName>
</protein>
<dbReference type="KEGG" id="mgin:FRZ54_23075"/>
<organism evidence="1 2">
    <name type="scientific">Mucilaginibacter ginsenosidivorans</name>
    <dbReference type="NCBI Taxonomy" id="398053"/>
    <lineage>
        <taxon>Bacteria</taxon>
        <taxon>Pseudomonadati</taxon>
        <taxon>Bacteroidota</taxon>
        <taxon>Sphingobacteriia</taxon>
        <taxon>Sphingobacteriales</taxon>
        <taxon>Sphingobacteriaceae</taxon>
        <taxon>Mucilaginibacter</taxon>
    </lineage>
</organism>
<sequence length="68" mass="7821">MIFPLLLRVSVITPGIYKNAGREISNHCKHQIISIITHTPTLALVYFHLLLRKAKHQFTDIQQLTKSL</sequence>
<gene>
    <name evidence="1" type="ORF">FRZ54_23075</name>
</gene>
<dbReference type="AlphaFoldDB" id="A0A5B8V1L9"/>
<dbReference type="RefSeq" id="WP_147034161.1">
    <property type="nucleotide sequence ID" value="NZ_CP042436.1"/>
</dbReference>
<proteinExistence type="predicted"/>
<name>A0A5B8V1L9_9SPHI</name>
<accession>A0A5B8V1L9</accession>
<evidence type="ECO:0000313" key="1">
    <source>
        <dbReference type="EMBL" id="QEC65330.1"/>
    </source>
</evidence>
<dbReference type="EMBL" id="CP042436">
    <property type="protein sequence ID" value="QEC65330.1"/>
    <property type="molecule type" value="Genomic_DNA"/>
</dbReference>
<evidence type="ECO:0000313" key="2">
    <source>
        <dbReference type="Proteomes" id="UP000321479"/>
    </source>
</evidence>